<sequence length="637" mass="65487">MTAKPARARRIAAALSLLLGGAMLSPGYAMQAATPDAATRAAMDKRTAARSLLSSALTRIAANANDARALLDAGRASIDLDDYRSALGFLIRAEQASPRDGTVKAALGTAMVHLENPTRALDYFGEAQLLGAPERSFAAERGLARDLLGQQDAAQRDYQMALSLAANPEITRRYALSLGISGEVDRAVELLVPQLRGQDRSAWRTRAMILAMNGRNDEARSIVNATMPPQLAENILPYLTQLDRLNPAQQAAAAHFGRFPSGPLGPPRKPVQVAAATPTPAPAPAASGRRAAERERDRRRSGTVLPAPAPTPAPAPAAVRPTPAPTPPATTTPPTAARTGRPVQPAPTEPAPGWASATPAPVTTRPAQSAAQTQIQPRTPAPASGPSTPPAAAIAQRSVPQPTPSPAPVPSAPAPQPATGPVSASPAPGFSIADIGRAPGAMPAPATPAPAPAAPPAAAPSAPSPATASAPLAAMASLADIAGSIEIPPEEMATSGGGIGADTLAKLVEDKRKADAAEAAKREKEAAAAKAKADAEAEAKAEAEEKKANPARLWVQIATGANLKALAFDYNRFAKKNAALFKGKSGATTEWGRTRRLLVGPFGDRKAAQAWLDDFKKAEGDGFLFNSEAGQSVDPVK</sequence>
<feature type="compositionally biased region" description="Pro residues" evidence="2">
    <location>
        <begin position="322"/>
        <end position="331"/>
    </location>
</feature>
<dbReference type="AlphaFoldDB" id="A0A2W5L090"/>
<feature type="compositionally biased region" description="Pro residues" evidence="2">
    <location>
        <begin position="401"/>
        <end position="418"/>
    </location>
</feature>
<comment type="caution">
    <text evidence="5">The sequence shown here is derived from an EMBL/GenBank/DDBJ whole genome shotgun (WGS) entry which is preliminary data.</text>
</comment>
<feature type="coiled-coil region" evidence="1">
    <location>
        <begin position="507"/>
        <end position="546"/>
    </location>
</feature>
<feature type="compositionally biased region" description="Low complexity" evidence="2">
    <location>
        <begin position="274"/>
        <end position="289"/>
    </location>
</feature>
<feature type="region of interest" description="Disordered" evidence="2">
    <location>
        <begin position="256"/>
        <end position="467"/>
    </location>
</feature>
<keyword evidence="3" id="KW-0732">Signal</keyword>
<feature type="compositionally biased region" description="Basic and acidic residues" evidence="2">
    <location>
        <begin position="290"/>
        <end position="300"/>
    </location>
</feature>
<feature type="chain" id="PRO_5015927308" evidence="3">
    <location>
        <begin position="32"/>
        <end position="637"/>
    </location>
</feature>
<dbReference type="SUPFAM" id="SSF48452">
    <property type="entry name" value="TPR-like"/>
    <property type="match status" value="1"/>
</dbReference>
<proteinExistence type="predicted"/>
<feature type="compositionally biased region" description="Low complexity" evidence="2">
    <location>
        <begin position="377"/>
        <end position="395"/>
    </location>
</feature>
<evidence type="ECO:0000256" key="2">
    <source>
        <dbReference type="SAM" id="MobiDB-lite"/>
    </source>
</evidence>
<evidence type="ECO:0000256" key="1">
    <source>
        <dbReference type="SAM" id="Coils"/>
    </source>
</evidence>
<dbReference type="Pfam" id="PF05036">
    <property type="entry name" value="SPOR"/>
    <property type="match status" value="1"/>
</dbReference>
<evidence type="ECO:0000313" key="6">
    <source>
        <dbReference type="Proteomes" id="UP000248597"/>
    </source>
</evidence>
<dbReference type="GO" id="GO:0042834">
    <property type="term" value="F:peptidoglycan binding"/>
    <property type="evidence" value="ECO:0007669"/>
    <property type="project" value="InterPro"/>
</dbReference>
<feature type="signal peptide" evidence="3">
    <location>
        <begin position="1"/>
        <end position="31"/>
    </location>
</feature>
<keyword evidence="1" id="KW-0175">Coiled coil</keyword>
<feature type="compositionally biased region" description="Pro residues" evidence="2">
    <location>
        <begin position="445"/>
        <end position="458"/>
    </location>
</feature>
<dbReference type="Proteomes" id="UP000248597">
    <property type="component" value="Unassembled WGS sequence"/>
</dbReference>
<feature type="compositionally biased region" description="Polar residues" evidence="2">
    <location>
        <begin position="365"/>
        <end position="376"/>
    </location>
</feature>
<dbReference type="InterPro" id="IPR007730">
    <property type="entry name" value="SPOR-like_dom"/>
</dbReference>
<reference evidence="5 6" key="1">
    <citation type="submission" date="2017-08" db="EMBL/GenBank/DDBJ databases">
        <title>Infants hospitalized years apart are colonized by the same room-sourced microbial strains.</title>
        <authorList>
            <person name="Brooks B."/>
            <person name="Olm M.R."/>
            <person name="Firek B.A."/>
            <person name="Baker R."/>
            <person name="Thomas B.C."/>
            <person name="Morowitz M.J."/>
            <person name="Banfield J.F."/>
        </authorList>
    </citation>
    <scope>NUCLEOTIDE SEQUENCE [LARGE SCALE GENOMIC DNA]</scope>
    <source>
        <strain evidence="5">S2_005_003_R2_47</strain>
    </source>
</reference>
<evidence type="ECO:0000259" key="4">
    <source>
        <dbReference type="PROSITE" id="PS51724"/>
    </source>
</evidence>
<evidence type="ECO:0000313" key="5">
    <source>
        <dbReference type="EMBL" id="PZQ21739.1"/>
    </source>
</evidence>
<dbReference type="Gene3D" id="1.25.40.10">
    <property type="entry name" value="Tetratricopeptide repeat domain"/>
    <property type="match status" value="1"/>
</dbReference>
<feature type="domain" description="SPOR" evidence="4">
    <location>
        <begin position="547"/>
        <end position="637"/>
    </location>
</feature>
<evidence type="ECO:0000256" key="3">
    <source>
        <dbReference type="SAM" id="SignalP"/>
    </source>
</evidence>
<protein>
    <submittedName>
        <fullName evidence="5">Sporulation protein</fullName>
    </submittedName>
</protein>
<gene>
    <name evidence="5" type="ORF">DI569_10945</name>
</gene>
<organism evidence="5 6">
    <name type="scientific">Sphingopyxis macrogoltabida</name>
    <name type="common">Sphingomonas macrogoltabidus</name>
    <dbReference type="NCBI Taxonomy" id="33050"/>
    <lineage>
        <taxon>Bacteria</taxon>
        <taxon>Pseudomonadati</taxon>
        <taxon>Pseudomonadota</taxon>
        <taxon>Alphaproteobacteria</taxon>
        <taxon>Sphingomonadales</taxon>
        <taxon>Sphingomonadaceae</taxon>
        <taxon>Sphingopyxis</taxon>
    </lineage>
</organism>
<name>A0A2W5L090_SPHMC</name>
<dbReference type="InterPro" id="IPR011990">
    <property type="entry name" value="TPR-like_helical_dom_sf"/>
</dbReference>
<dbReference type="PROSITE" id="PS51724">
    <property type="entry name" value="SPOR"/>
    <property type="match status" value="1"/>
</dbReference>
<accession>A0A2W5L090</accession>
<dbReference type="EMBL" id="QFPJ01000024">
    <property type="protein sequence ID" value="PZQ21739.1"/>
    <property type="molecule type" value="Genomic_DNA"/>
</dbReference>
<dbReference type="PRINTS" id="PR01217">
    <property type="entry name" value="PRICHEXTENSN"/>
</dbReference>